<comment type="caution">
    <text evidence="1">The sequence shown here is derived from an EMBL/GenBank/DDBJ whole genome shotgun (WGS) entry which is preliminary data.</text>
</comment>
<dbReference type="EMBL" id="QJNS01000215">
    <property type="protein sequence ID" value="RYO82488.1"/>
    <property type="molecule type" value="Genomic_DNA"/>
</dbReference>
<accession>A0ABY0H5X7</accession>
<sequence length="137" mass="15763">MTASAGSHRTHYDDNIEALDHDYHVFGLMYIQGFLQRNIYGSGMGCINADNNERTRASLEEAVLRVGSNWQEENVYGRYGDMPAIQIVSPDTPGVRYLPRRPEMNREDFEFPKVSPWPEVSEYSLQHEVSERNPRPS</sequence>
<reference evidence="1 2" key="1">
    <citation type="submission" date="2018-06" db="EMBL/GenBank/DDBJ databases">
        <title>Complete Genomes of Monosporascus.</title>
        <authorList>
            <person name="Robinson A.J."/>
            <person name="Natvig D.O."/>
        </authorList>
    </citation>
    <scope>NUCLEOTIDE SEQUENCE [LARGE SCALE GENOMIC DNA]</scope>
    <source>
        <strain evidence="1 2">CBS 609.92</strain>
    </source>
</reference>
<name>A0ABY0H5X7_9PEZI</name>
<protein>
    <submittedName>
        <fullName evidence="1">Uncharacterized protein</fullName>
    </submittedName>
</protein>
<dbReference type="Proteomes" id="UP000294003">
    <property type="component" value="Unassembled WGS sequence"/>
</dbReference>
<organism evidence="1 2">
    <name type="scientific">Monosporascus cannonballus</name>
    <dbReference type="NCBI Taxonomy" id="155416"/>
    <lineage>
        <taxon>Eukaryota</taxon>
        <taxon>Fungi</taxon>
        <taxon>Dikarya</taxon>
        <taxon>Ascomycota</taxon>
        <taxon>Pezizomycotina</taxon>
        <taxon>Sordariomycetes</taxon>
        <taxon>Xylariomycetidae</taxon>
        <taxon>Xylariales</taxon>
        <taxon>Xylariales incertae sedis</taxon>
        <taxon>Monosporascus</taxon>
    </lineage>
</organism>
<gene>
    <name evidence="1" type="ORF">DL762_006597</name>
</gene>
<evidence type="ECO:0000313" key="2">
    <source>
        <dbReference type="Proteomes" id="UP000294003"/>
    </source>
</evidence>
<keyword evidence="2" id="KW-1185">Reference proteome</keyword>
<proteinExistence type="predicted"/>
<evidence type="ECO:0000313" key="1">
    <source>
        <dbReference type="EMBL" id="RYO82488.1"/>
    </source>
</evidence>